<dbReference type="PANTHER" id="PTHR13989:SF54">
    <property type="entry name" value="REPLICATION PROTEIN A 32 KDA SUBUNIT"/>
    <property type="match status" value="1"/>
</dbReference>
<dbReference type="EMBL" id="JBBHLL010000026">
    <property type="protein sequence ID" value="KAK7828507.1"/>
    <property type="molecule type" value="Genomic_DNA"/>
</dbReference>
<dbReference type="GO" id="GO:0000724">
    <property type="term" value="P:double-strand break repair via homologous recombination"/>
    <property type="evidence" value="ECO:0007669"/>
    <property type="project" value="TreeGrafter"/>
</dbReference>
<organism evidence="4 5">
    <name type="scientific">Myodes glareolus</name>
    <name type="common">Bank vole</name>
    <name type="synonym">Clethrionomys glareolus</name>
    <dbReference type="NCBI Taxonomy" id="447135"/>
    <lineage>
        <taxon>Eukaryota</taxon>
        <taxon>Metazoa</taxon>
        <taxon>Chordata</taxon>
        <taxon>Craniata</taxon>
        <taxon>Vertebrata</taxon>
        <taxon>Euteleostomi</taxon>
        <taxon>Mammalia</taxon>
        <taxon>Eutheria</taxon>
        <taxon>Euarchontoglires</taxon>
        <taxon>Glires</taxon>
        <taxon>Rodentia</taxon>
        <taxon>Myomorpha</taxon>
        <taxon>Muroidea</taxon>
        <taxon>Cricetidae</taxon>
        <taxon>Arvicolinae</taxon>
        <taxon>Myodes</taxon>
    </lineage>
</organism>
<keyword evidence="2" id="KW-0238">DNA-binding</keyword>
<reference evidence="4 5" key="1">
    <citation type="journal article" date="2023" name="bioRxiv">
        <title>Conserved and derived expression patterns and positive selection on dental genes reveal complex evolutionary context of ever-growing rodent molars.</title>
        <authorList>
            <person name="Calamari Z.T."/>
            <person name="Song A."/>
            <person name="Cohen E."/>
            <person name="Akter M."/>
            <person name="Roy R.D."/>
            <person name="Hallikas O."/>
            <person name="Christensen M.M."/>
            <person name="Li P."/>
            <person name="Marangoni P."/>
            <person name="Jernvall J."/>
            <person name="Klein O.D."/>
        </authorList>
    </citation>
    <scope>NUCLEOTIDE SEQUENCE [LARGE SCALE GENOMIC DNA]</scope>
    <source>
        <strain evidence="4">V071</strain>
    </source>
</reference>
<feature type="non-terminal residue" evidence="4">
    <location>
        <position position="226"/>
    </location>
</feature>
<dbReference type="GO" id="GO:0006260">
    <property type="term" value="P:DNA replication"/>
    <property type="evidence" value="ECO:0007669"/>
    <property type="project" value="TreeGrafter"/>
</dbReference>
<evidence type="ECO:0000256" key="3">
    <source>
        <dbReference type="ARBA" id="ARBA00023242"/>
    </source>
</evidence>
<sequence length="226" mass="25032">MIMLFSATLNEGVLKIRNADISQVIFVGIIRHAEKAPTKIIYKTDDVTAAAMDVCQWVDTEDASGENTVVTPETYLNRLIAFTIFPLEDINEFIAHILEVINSHMMLSKSNNQPSAKWLSQKTPGELLCARKWPHCGPKPGAEFDQGLPKTGRRLEGLNFQNVRNQFHTCSLNQASSGFSGQEGAPYSSFYGSRLGVGTMFTSQSAFENPNNCWLRIPKSASVSKE</sequence>
<gene>
    <name evidence="4" type="ORF">U0070_009016</name>
</gene>
<dbReference type="GO" id="GO:0000781">
    <property type="term" value="C:chromosome, telomeric region"/>
    <property type="evidence" value="ECO:0007669"/>
    <property type="project" value="TreeGrafter"/>
</dbReference>
<comment type="caution">
    <text evidence="4">The sequence shown here is derived from an EMBL/GenBank/DDBJ whole genome shotgun (WGS) entry which is preliminary data.</text>
</comment>
<dbReference type="Proteomes" id="UP001488838">
    <property type="component" value="Unassembled WGS sequence"/>
</dbReference>
<dbReference type="InterPro" id="IPR040260">
    <property type="entry name" value="RFA2-like"/>
</dbReference>
<name>A0AAW0JPQ2_MYOGA</name>
<keyword evidence="3" id="KW-0539">Nucleus</keyword>
<evidence type="ECO:0000313" key="5">
    <source>
        <dbReference type="Proteomes" id="UP001488838"/>
    </source>
</evidence>
<evidence type="ECO:0000256" key="2">
    <source>
        <dbReference type="ARBA" id="ARBA00023125"/>
    </source>
</evidence>
<dbReference type="GO" id="GO:0035861">
    <property type="term" value="C:site of double-strand break"/>
    <property type="evidence" value="ECO:0007669"/>
    <property type="project" value="TreeGrafter"/>
</dbReference>
<dbReference type="AlphaFoldDB" id="A0AAW0JPQ2"/>
<proteinExistence type="predicted"/>
<protein>
    <submittedName>
        <fullName evidence="4">Uncharacterized protein</fullName>
    </submittedName>
</protein>
<dbReference type="GO" id="GO:0005662">
    <property type="term" value="C:DNA replication factor A complex"/>
    <property type="evidence" value="ECO:0007669"/>
    <property type="project" value="TreeGrafter"/>
</dbReference>
<comment type="subcellular location">
    <subcellularLocation>
        <location evidence="1">Nucleus</location>
    </subcellularLocation>
</comment>
<dbReference type="Gene3D" id="2.40.50.140">
    <property type="entry name" value="Nucleic acid-binding proteins"/>
    <property type="match status" value="1"/>
</dbReference>
<dbReference type="SUPFAM" id="SSF50249">
    <property type="entry name" value="Nucleic acid-binding proteins"/>
    <property type="match status" value="1"/>
</dbReference>
<dbReference type="InterPro" id="IPR012340">
    <property type="entry name" value="NA-bd_OB-fold"/>
</dbReference>
<evidence type="ECO:0000256" key="1">
    <source>
        <dbReference type="ARBA" id="ARBA00004123"/>
    </source>
</evidence>
<evidence type="ECO:0000313" key="4">
    <source>
        <dbReference type="EMBL" id="KAK7828507.1"/>
    </source>
</evidence>
<accession>A0AAW0JPQ2</accession>
<dbReference type="GO" id="GO:0006289">
    <property type="term" value="P:nucleotide-excision repair"/>
    <property type="evidence" value="ECO:0007669"/>
    <property type="project" value="TreeGrafter"/>
</dbReference>
<dbReference type="GO" id="GO:0003697">
    <property type="term" value="F:single-stranded DNA binding"/>
    <property type="evidence" value="ECO:0007669"/>
    <property type="project" value="TreeGrafter"/>
</dbReference>
<keyword evidence="5" id="KW-1185">Reference proteome</keyword>
<dbReference type="PANTHER" id="PTHR13989">
    <property type="entry name" value="REPLICATION PROTEIN A-RELATED"/>
    <property type="match status" value="1"/>
</dbReference>